<organism evidence="3 4">
    <name type="scientific">Lucilia cuprina</name>
    <name type="common">Green bottle fly</name>
    <name type="synonym">Australian sheep blowfly</name>
    <dbReference type="NCBI Taxonomy" id="7375"/>
    <lineage>
        <taxon>Eukaryota</taxon>
        <taxon>Metazoa</taxon>
        <taxon>Ecdysozoa</taxon>
        <taxon>Arthropoda</taxon>
        <taxon>Hexapoda</taxon>
        <taxon>Insecta</taxon>
        <taxon>Pterygota</taxon>
        <taxon>Neoptera</taxon>
        <taxon>Endopterygota</taxon>
        <taxon>Diptera</taxon>
        <taxon>Brachycera</taxon>
        <taxon>Muscomorpha</taxon>
        <taxon>Oestroidea</taxon>
        <taxon>Calliphoridae</taxon>
        <taxon>Luciliinae</taxon>
        <taxon>Lucilia</taxon>
    </lineage>
</organism>
<name>A0A0L0CE42_LUCCU</name>
<accession>A0A0L0CE42</accession>
<proteinExistence type="predicted"/>
<evidence type="ECO:0000313" key="3">
    <source>
        <dbReference type="EMBL" id="KNC30467.1"/>
    </source>
</evidence>
<sequence>MNRTNDDTSSGRDGAAGDVTKQEQQCKEVIHKNEENGKEAMNEMIQQQCVEDGRNHNKVEPDKVKNVEDTVDKLNENKNVENTENTSKNVMDKQREEIETLTRQIEVLRKRKQLLELQNELAKCEINENKCTNNRVVTCDVSFDTLIFDGDNNFEIWLCLLENVRNNYVVGDDMLRALICNKLKGRAQEWLYTNPVHMSEILDEFLQEM</sequence>
<comment type="caution">
    <text evidence="3">The sequence shown here is derived from an EMBL/GenBank/DDBJ whole genome shotgun (WGS) entry which is preliminary data.</text>
</comment>
<protein>
    <submittedName>
        <fullName evidence="3">Uncharacterized protein</fullName>
    </submittedName>
</protein>
<evidence type="ECO:0000313" key="4">
    <source>
        <dbReference type="Proteomes" id="UP000037069"/>
    </source>
</evidence>
<keyword evidence="1" id="KW-0175">Coiled coil</keyword>
<feature type="coiled-coil region" evidence="1">
    <location>
        <begin position="64"/>
        <end position="134"/>
    </location>
</feature>
<gene>
    <name evidence="3" type="ORF">FF38_04196</name>
</gene>
<feature type="region of interest" description="Disordered" evidence="2">
    <location>
        <begin position="1"/>
        <end position="25"/>
    </location>
</feature>
<keyword evidence="4" id="KW-1185">Reference proteome</keyword>
<reference evidence="3 4" key="1">
    <citation type="journal article" date="2015" name="Nat. Commun.">
        <title>Lucilia cuprina genome unlocks parasitic fly biology to underpin future interventions.</title>
        <authorList>
            <person name="Anstead C.A."/>
            <person name="Korhonen P.K."/>
            <person name="Young N.D."/>
            <person name="Hall R.S."/>
            <person name="Jex A.R."/>
            <person name="Murali S.C."/>
            <person name="Hughes D.S."/>
            <person name="Lee S.F."/>
            <person name="Perry T."/>
            <person name="Stroehlein A.J."/>
            <person name="Ansell B.R."/>
            <person name="Breugelmans B."/>
            <person name="Hofmann A."/>
            <person name="Qu J."/>
            <person name="Dugan S."/>
            <person name="Lee S.L."/>
            <person name="Chao H."/>
            <person name="Dinh H."/>
            <person name="Han Y."/>
            <person name="Doddapaneni H.V."/>
            <person name="Worley K.C."/>
            <person name="Muzny D.M."/>
            <person name="Ioannidis P."/>
            <person name="Waterhouse R.M."/>
            <person name="Zdobnov E.M."/>
            <person name="James P.J."/>
            <person name="Bagnall N.H."/>
            <person name="Kotze A.C."/>
            <person name="Gibbs R.A."/>
            <person name="Richards S."/>
            <person name="Batterham P."/>
            <person name="Gasser R.B."/>
        </authorList>
    </citation>
    <scope>NUCLEOTIDE SEQUENCE [LARGE SCALE GENOMIC DNA]</scope>
    <source>
        <strain evidence="3 4">LS</strain>
        <tissue evidence="3">Full body</tissue>
    </source>
</reference>
<dbReference type="AlphaFoldDB" id="A0A0L0CE42"/>
<evidence type="ECO:0000256" key="1">
    <source>
        <dbReference type="SAM" id="Coils"/>
    </source>
</evidence>
<feature type="compositionally biased region" description="Basic and acidic residues" evidence="2">
    <location>
        <begin position="1"/>
        <end position="10"/>
    </location>
</feature>
<dbReference type="Proteomes" id="UP000037069">
    <property type="component" value="Unassembled WGS sequence"/>
</dbReference>
<evidence type="ECO:0000256" key="2">
    <source>
        <dbReference type="SAM" id="MobiDB-lite"/>
    </source>
</evidence>
<dbReference type="EMBL" id="JRES01000517">
    <property type="protein sequence ID" value="KNC30467.1"/>
    <property type="molecule type" value="Genomic_DNA"/>
</dbReference>